<dbReference type="OrthoDB" id="9774451at2"/>
<keyword evidence="9 10" id="KW-0472">Membrane</keyword>
<dbReference type="GO" id="GO:0006865">
    <property type="term" value="P:amino acid transport"/>
    <property type="evidence" value="ECO:0007669"/>
    <property type="project" value="UniProtKB-KW"/>
</dbReference>
<dbReference type="Proteomes" id="UP000240042">
    <property type="component" value="Unassembled WGS sequence"/>
</dbReference>
<evidence type="ECO:0000313" key="12">
    <source>
        <dbReference type="EMBL" id="SFB96588.1"/>
    </source>
</evidence>
<feature type="domain" description="ABC transmembrane type-1" evidence="11">
    <location>
        <begin position="53"/>
        <end position="241"/>
    </location>
</feature>
<evidence type="ECO:0000256" key="1">
    <source>
        <dbReference type="ARBA" id="ARBA00003159"/>
    </source>
</evidence>
<dbReference type="Pfam" id="PF00528">
    <property type="entry name" value="BPD_transp_1"/>
    <property type="match status" value="1"/>
</dbReference>
<dbReference type="PANTHER" id="PTHR30614:SF20">
    <property type="entry name" value="GLUTAMINE TRANSPORT SYSTEM PERMEASE PROTEIN GLNP"/>
    <property type="match status" value="1"/>
</dbReference>
<proteinExistence type="inferred from homology"/>
<sequence length="252" mass="28844">MKKKSLPVFQLLINIVLLFCVLIIFTYITLRKLDLSLDFSILLEYRKQFLSGFVMTLFISACTLILSLFIGIITAFCTNSHIIFLSYLCRLYVQFIRGTPLLVQIFFFYYIIGTAWGINNRYIAGIIILSIFEGAYISEIIRGGLNSIDTLQYEISTAIGLNHQQRFFLVLLPQLVIRIMPALAGQFASIIKDSSLLSVIAVIELTQTTQEISAINYALFENYLFLGLLYFTLTLPVFLLSQYLEKRFAYAH</sequence>
<reference evidence="13" key="1">
    <citation type="submission" date="2016-10" db="EMBL/GenBank/DDBJ databases">
        <authorList>
            <person name="Varghese N."/>
            <person name="Submissions S."/>
        </authorList>
    </citation>
    <scope>NUCLEOTIDE SEQUENCE [LARGE SCALE GENOMIC DNA]</scope>
    <source>
        <strain evidence="13">ATCC 43811</strain>
    </source>
</reference>
<feature type="transmembrane region" description="Helical" evidence="10">
    <location>
        <begin position="166"/>
        <end position="188"/>
    </location>
</feature>
<dbReference type="GO" id="GO:0022857">
    <property type="term" value="F:transmembrane transporter activity"/>
    <property type="evidence" value="ECO:0007669"/>
    <property type="project" value="InterPro"/>
</dbReference>
<evidence type="ECO:0000256" key="6">
    <source>
        <dbReference type="ARBA" id="ARBA00022692"/>
    </source>
</evidence>
<evidence type="ECO:0000256" key="8">
    <source>
        <dbReference type="ARBA" id="ARBA00022989"/>
    </source>
</evidence>
<keyword evidence="8 10" id="KW-1133">Transmembrane helix</keyword>
<evidence type="ECO:0000256" key="4">
    <source>
        <dbReference type="ARBA" id="ARBA00022448"/>
    </source>
</evidence>
<evidence type="ECO:0000256" key="3">
    <source>
        <dbReference type="ARBA" id="ARBA00010072"/>
    </source>
</evidence>
<organism evidence="12 13">
    <name type="scientific">Brevinema andersonii</name>
    <dbReference type="NCBI Taxonomy" id="34097"/>
    <lineage>
        <taxon>Bacteria</taxon>
        <taxon>Pseudomonadati</taxon>
        <taxon>Spirochaetota</taxon>
        <taxon>Spirochaetia</taxon>
        <taxon>Brevinematales</taxon>
        <taxon>Brevinemataceae</taxon>
        <taxon>Brevinema</taxon>
    </lineage>
</organism>
<name>A0A1I1FFW2_BREAD</name>
<dbReference type="STRING" id="34097.SAMN02745150_01459"/>
<dbReference type="GO" id="GO:0043190">
    <property type="term" value="C:ATP-binding cassette (ABC) transporter complex"/>
    <property type="evidence" value="ECO:0007669"/>
    <property type="project" value="InterPro"/>
</dbReference>
<keyword evidence="4 10" id="KW-0813">Transport</keyword>
<comment type="similarity">
    <text evidence="3">Belongs to the binding-protein-dependent transport system permease family. HisMQ subfamily.</text>
</comment>
<evidence type="ECO:0000256" key="2">
    <source>
        <dbReference type="ARBA" id="ARBA00004429"/>
    </source>
</evidence>
<comment type="subcellular location">
    <subcellularLocation>
        <location evidence="2">Cell inner membrane</location>
        <topology evidence="2">Multi-pass membrane protein</topology>
    </subcellularLocation>
    <subcellularLocation>
        <location evidence="10">Cell membrane</location>
        <topology evidence="10">Multi-pass membrane protein</topology>
    </subcellularLocation>
</comment>
<dbReference type="InterPro" id="IPR043429">
    <property type="entry name" value="ArtM/GltK/GlnP/TcyL/YhdX-like"/>
</dbReference>
<dbReference type="InterPro" id="IPR010065">
    <property type="entry name" value="AA_ABC_transptr_permease_3TM"/>
</dbReference>
<keyword evidence="13" id="KW-1185">Reference proteome</keyword>
<dbReference type="EMBL" id="FOKY01000030">
    <property type="protein sequence ID" value="SFB96588.1"/>
    <property type="molecule type" value="Genomic_DNA"/>
</dbReference>
<feature type="transmembrane region" description="Helical" evidence="10">
    <location>
        <begin position="50"/>
        <end position="77"/>
    </location>
</feature>
<feature type="transmembrane region" description="Helical" evidence="10">
    <location>
        <begin position="12"/>
        <end position="30"/>
    </location>
</feature>
<evidence type="ECO:0000259" key="11">
    <source>
        <dbReference type="PROSITE" id="PS50928"/>
    </source>
</evidence>
<feature type="transmembrane region" description="Helical" evidence="10">
    <location>
        <begin position="98"/>
        <end position="116"/>
    </location>
</feature>
<keyword evidence="5" id="KW-1003">Cell membrane</keyword>
<evidence type="ECO:0000256" key="5">
    <source>
        <dbReference type="ARBA" id="ARBA00022475"/>
    </source>
</evidence>
<dbReference type="SUPFAM" id="SSF161098">
    <property type="entry name" value="MetI-like"/>
    <property type="match status" value="1"/>
</dbReference>
<keyword evidence="6 10" id="KW-0812">Transmembrane</keyword>
<dbReference type="InterPro" id="IPR035906">
    <property type="entry name" value="MetI-like_sf"/>
</dbReference>
<dbReference type="CDD" id="cd06261">
    <property type="entry name" value="TM_PBP2"/>
    <property type="match status" value="1"/>
</dbReference>
<evidence type="ECO:0000256" key="10">
    <source>
        <dbReference type="RuleBase" id="RU363032"/>
    </source>
</evidence>
<accession>A0A1I1FFW2</accession>
<dbReference type="Gene3D" id="1.10.3720.10">
    <property type="entry name" value="MetI-like"/>
    <property type="match status" value="1"/>
</dbReference>
<dbReference type="PANTHER" id="PTHR30614">
    <property type="entry name" value="MEMBRANE COMPONENT OF AMINO ACID ABC TRANSPORTER"/>
    <property type="match status" value="1"/>
</dbReference>
<dbReference type="PROSITE" id="PS50928">
    <property type="entry name" value="ABC_TM1"/>
    <property type="match status" value="1"/>
</dbReference>
<keyword evidence="7" id="KW-0029">Amino-acid transport</keyword>
<dbReference type="NCBIfam" id="TIGR01726">
    <property type="entry name" value="HEQRo_perm_3TM"/>
    <property type="match status" value="1"/>
</dbReference>
<feature type="transmembrane region" description="Helical" evidence="10">
    <location>
        <begin position="223"/>
        <end position="244"/>
    </location>
</feature>
<dbReference type="RefSeq" id="WP_092320152.1">
    <property type="nucleotide sequence ID" value="NZ_FOKY01000030.1"/>
</dbReference>
<protein>
    <submittedName>
        <fullName evidence="12">Polar amino acid transport system permease protein</fullName>
    </submittedName>
</protein>
<evidence type="ECO:0000256" key="9">
    <source>
        <dbReference type="ARBA" id="ARBA00023136"/>
    </source>
</evidence>
<evidence type="ECO:0000313" key="13">
    <source>
        <dbReference type="Proteomes" id="UP000240042"/>
    </source>
</evidence>
<comment type="function">
    <text evidence="1">Part of the binding-protein-dependent transport system for glutamine; probably responsible for the translocation of the substrate across the membrane.</text>
</comment>
<evidence type="ECO:0000256" key="7">
    <source>
        <dbReference type="ARBA" id="ARBA00022970"/>
    </source>
</evidence>
<gene>
    <name evidence="12" type="ORF">SAMN02745150_01459</name>
</gene>
<dbReference type="AlphaFoldDB" id="A0A1I1FFW2"/>
<feature type="transmembrane region" description="Helical" evidence="10">
    <location>
        <begin position="122"/>
        <end position="145"/>
    </location>
</feature>
<dbReference type="InterPro" id="IPR000515">
    <property type="entry name" value="MetI-like"/>
</dbReference>